<dbReference type="NCBIfam" id="TIGR00199">
    <property type="entry name" value="PncC_domain"/>
    <property type="match status" value="1"/>
</dbReference>
<feature type="domain" description="MoaB/Mog" evidence="2">
    <location>
        <begin position="4"/>
        <end position="177"/>
    </location>
</feature>
<dbReference type="Proteomes" id="UP000306196">
    <property type="component" value="Unassembled WGS sequence"/>
</dbReference>
<evidence type="ECO:0000259" key="2">
    <source>
        <dbReference type="SMART" id="SM00852"/>
    </source>
</evidence>
<keyword evidence="4" id="KW-1185">Reference proteome</keyword>
<dbReference type="Gene3D" id="3.40.980.10">
    <property type="entry name" value="MoaB/Mog-like domain"/>
    <property type="match status" value="1"/>
</dbReference>
<dbReference type="AlphaFoldDB" id="A0A5R8KAW1"/>
<dbReference type="HAMAP" id="MF_00226_B">
    <property type="entry name" value="CinA_B"/>
    <property type="match status" value="1"/>
</dbReference>
<proteinExistence type="inferred from homology"/>
<dbReference type="Pfam" id="PF02464">
    <property type="entry name" value="CinA"/>
    <property type="match status" value="1"/>
</dbReference>
<dbReference type="SMART" id="SM00852">
    <property type="entry name" value="MoCF_biosynth"/>
    <property type="match status" value="1"/>
</dbReference>
<dbReference type="InterPro" id="IPR001453">
    <property type="entry name" value="MoaB/Mog_dom"/>
</dbReference>
<evidence type="ECO:0000313" key="4">
    <source>
        <dbReference type="Proteomes" id="UP000306196"/>
    </source>
</evidence>
<dbReference type="PANTHER" id="PTHR13939:SF0">
    <property type="entry name" value="NMN AMIDOHYDROLASE-LIKE PROTEIN YFAY"/>
    <property type="match status" value="1"/>
</dbReference>
<dbReference type="SUPFAM" id="SSF53218">
    <property type="entry name" value="Molybdenum cofactor biosynthesis proteins"/>
    <property type="match status" value="1"/>
</dbReference>
<dbReference type="PANTHER" id="PTHR13939">
    <property type="entry name" value="NICOTINAMIDE-NUCLEOTIDE AMIDOHYDROLASE PNCC"/>
    <property type="match status" value="1"/>
</dbReference>
<dbReference type="NCBIfam" id="TIGR00200">
    <property type="entry name" value="cinA_nterm"/>
    <property type="match status" value="1"/>
</dbReference>
<name>A0A5R8KAW1_9BACT</name>
<dbReference type="Gene3D" id="3.90.950.20">
    <property type="entry name" value="CinA-like"/>
    <property type="match status" value="1"/>
</dbReference>
<evidence type="ECO:0000256" key="1">
    <source>
        <dbReference type="HAMAP-Rule" id="MF_00226"/>
    </source>
</evidence>
<dbReference type="SUPFAM" id="SSF142433">
    <property type="entry name" value="CinA-like"/>
    <property type="match status" value="1"/>
</dbReference>
<comment type="similarity">
    <text evidence="1">Belongs to the CinA family.</text>
</comment>
<comment type="caution">
    <text evidence="3">The sequence shown here is derived from an EMBL/GenBank/DDBJ whole genome shotgun (WGS) entry which is preliminary data.</text>
</comment>
<dbReference type="InterPro" id="IPR036653">
    <property type="entry name" value="CinA-like_C"/>
</dbReference>
<reference evidence="3 4" key="1">
    <citation type="submission" date="2019-05" db="EMBL/GenBank/DDBJ databases">
        <title>Verrucobacter flavum gen. nov., sp. nov. a new member of the family Verrucomicrobiaceae.</title>
        <authorList>
            <person name="Szuroczki S."/>
            <person name="Abbaszade G."/>
            <person name="Szabo A."/>
            <person name="Felfoldi T."/>
            <person name="Schumann P."/>
            <person name="Boka K."/>
            <person name="Keki Z."/>
            <person name="Toumi M."/>
            <person name="Toth E."/>
        </authorList>
    </citation>
    <scope>NUCLEOTIDE SEQUENCE [LARGE SCALE GENOMIC DNA]</scope>
    <source>
        <strain evidence="3 4">MG-N-17</strain>
    </source>
</reference>
<dbReference type="CDD" id="cd00885">
    <property type="entry name" value="cinA"/>
    <property type="match status" value="1"/>
</dbReference>
<dbReference type="Pfam" id="PF00994">
    <property type="entry name" value="MoCF_biosynth"/>
    <property type="match status" value="1"/>
</dbReference>
<dbReference type="NCBIfam" id="NF001813">
    <property type="entry name" value="PRK00549.1"/>
    <property type="match status" value="1"/>
</dbReference>
<dbReference type="EMBL" id="VAUV01000013">
    <property type="protein sequence ID" value="TLD69436.1"/>
    <property type="molecule type" value="Genomic_DNA"/>
</dbReference>
<organism evidence="3 4">
    <name type="scientific">Phragmitibacter flavus</name>
    <dbReference type="NCBI Taxonomy" id="2576071"/>
    <lineage>
        <taxon>Bacteria</taxon>
        <taxon>Pseudomonadati</taxon>
        <taxon>Verrucomicrobiota</taxon>
        <taxon>Verrucomicrobiia</taxon>
        <taxon>Verrucomicrobiales</taxon>
        <taxon>Verrucomicrobiaceae</taxon>
        <taxon>Phragmitibacter</taxon>
    </lineage>
</organism>
<evidence type="ECO:0000313" key="3">
    <source>
        <dbReference type="EMBL" id="TLD69436.1"/>
    </source>
</evidence>
<accession>A0A5R8KAW1</accession>
<dbReference type="InterPro" id="IPR050101">
    <property type="entry name" value="CinA"/>
</dbReference>
<dbReference type="InterPro" id="IPR008136">
    <property type="entry name" value="CinA_C"/>
</dbReference>
<dbReference type="OrthoDB" id="9801454at2"/>
<protein>
    <recommendedName>
        <fullName evidence="1">CinA-like protein</fullName>
    </recommendedName>
</protein>
<dbReference type="InterPro" id="IPR036425">
    <property type="entry name" value="MoaB/Mog-like_dom_sf"/>
</dbReference>
<dbReference type="PIRSF" id="PIRSF006728">
    <property type="entry name" value="CinA"/>
    <property type="match status" value="1"/>
</dbReference>
<sequence length="418" mass="43947">MKIEIINTGTELLIGDVINTNAAWLGQCFVELGLEVSRSTCVPDGAAIQEALGEACARVDVVIVTGGLGPTMDDVSREGASAVFGLAMDFDDEVLAWLTAFFASRGKPVNEHNKRQAMKPRGAIVMPNAHGTAPGLYLPAELGAARGLNCHVFLLPGPPRELKPMMTEQVVPVLRSLLPDGNSTECRYFKFTGMGESDISMALQGALEAIGGLEIGYCLGKGDVDVRLRGSVAALDEAGTLCREKLGEFLVSDDRRLLEQVVVEKLKEQGQWVATAESCTGGFIASRLTDVSGASGVFGLGLVTYANEAKTRQLGVPSALIEEFGAVSAEVAAAMAEGCLQVSGADHALAVTGIAGPGGGSEGKPVGTVFVALASKGRATEVRRRSYPGGRDRFKMLTSQTALDFLRRRLSGFDLPGE</sequence>
<dbReference type="InterPro" id="IPR008135">
    <property type="entry name" value="Competence-induced_CinA"/>
</dbReference>
<dbReference type="RefSeq" id="WP_138087578.1">
    <property type="nucleotide sequence ID" value="NZ_VAUV01000013.1"/>
</dbReference>
<gene>
    <name evidence="3" type="ORF">FEM03_17485</name>
</gene>